<dbReference type="Pfam" id="PF04091">
    <property type="entry name" value="Sec15_C"/>
    <property type="match status" value="1"/>
</dbReference>
<evidence type="ECO:0000256" key="6">
    <source>
        <dbReference type="ARBA" id="ARBA00023054"/>
    </source>
</evidence>
<dbReference type="PANTHER" id="PTHR12702">
    <property type="entry name" value="SEC15"/>
    <property type="match status" value="1"/>
</dbReference>
<organism evidence="11">
    <name type="scientific">Timema cristinae</name>
    <name type="common">Walking stick</name>
    <dbReference type="NCBI Taxonomy" id="61476"/>
    <lineage>
        <taxon>Eukaryota</taxon>
        <taxon>Metazoa</taxon>
        <taxon>Ecdysozoa</taxon>
        <taxon>Arthropoda</taxon>
        <taxon>Hexapoda</taxon>
        <taxon>Insecta</taxon>
        <taxon>Pterygota</taxon>
        <taxon>Neoptera</taxon>
        <taxon>Polyneoptera</taxon>
        <taxon>Phasmatodea</taxon>
        <taxon>Timematodea</taxon>
        <taxon>Timematoidea</taxon>
        <taxon>Timematidae</taxon>
        <taxon>Timema</taxon>
    </lineage>
</organism>
<dbReference type="InterPro" id="IPR042044">
    <property type="entry name" value="EXOC6PINT-1/Sec15/Tip20_C_dom2"/>
</dbReference>
<evidence type="ECO:0000256" key="1">
    <source>
        <dbReference type="ARBA" id="ARBA00002660"/>
    </source>
</evidence>
<dbReference type="PANTHER" id="PTHR12702:SF0">
    <property type="entry name" value="EXOCYST COMPLEX COMPONENT 6"/>
    <property type="match status" value="1"/>
</dbReference>
<reference evidence="11" key="1">
    <citation type="submission" date="2020-11" db="EMBL/GenBank/DDBJ databases">
        <authorList>
            <person name="Tran Van P."/>
        </authorList>
    </citation>
    <scope>NUCLEOTIDE SEQUENCE</scope>
</reference>
<keyword evidence="6 8" id="KW-0175">Coiled coil</keyword>
<dbReference type="FunFam" id="1.20.58.670:FF:000002">
    <property type="entry name" value="Exocyst complex component"/>
    <property type="match status" value="1"/>
</dbReference>
<dbReference type="InterPro" id="IPR042045">
    <property type="entry name" value="EXOC6/Sec15_C_dom1"/>
</dbReference>
<dbReference type="GO" id="GO:0006893">
    <property type="term" value="P:Golgi to plasma membrane transport"/>
    <property type="evidence" value="ECO:0007669"/>
    <property type="project" value="TreeGrafter"/>
</dbReference>
<dbReference type="Gene3D" id="1.10.357.30">
    <property type="entry name" value="Exocyst complex subunit Sec15 C-terminal domain, N-terminal subdomain"/>
    <property type="match status" value="1"/>
</dbReference>
<dbReference type="Gene3D" id="1.20.58.670">
    <property type="entry name" value="Dsl1p vesicle tethering complex, Tip20p subunit, domain D"/>
    <property type="match status" value="1"/>
</dbReference>
<dbReference type="GO" id="GO:0000145">
    <property type="term" value="C:exocyst"/>
    <property type="evidence" value="ECO:0007669"/>
    <property type="project" value="TreeGrafter"/>
</dbReference>
<gene>
    <name evidence="11" type="ORF">TCEB3V08_LOCUS539</name>
</gene>
<dbReference type="FunFam" id="1.10.357.30:FF:000003">
    <property type="entry name" value="Exocyst complex component"/>
    <property type="match status" value="1"/>
</dbReference>
<feature type="domain" description="Exocyst complex subunit EXOC6/Sec15 C-terminal" evidence="9">
    <location>
        <begin position="641"/>
        <end position="991"/>
    </location>
</feature>
<protein>
    <recommendedName>
        <fullName evidence="3">Exocyst complex component 6</fullName>
    </recommendedName>
    <alternativeName>
        <fullName evidence="7">Exocyst complex component Sec15</fullName>
    </alternativeName>
</protein>
<dbReference type="InterPro" id="IPR046361">
    <property type="entry name" value="EXOC6/Sec15_C"/>
</dbReference>
<comment type="similarity">
    <text evidence="2">Belongs to the SEC15 family.</text>
</comment>
<dbReference type="EMBL" id="OC316556">
    <property type="protein sequence ID" value="CAD7392521.1"/>
    <property type="molecule type" value="Genomic_DNA"/>
</dbReference>
<dbReference type="GO" id="GO:0006886">
    <property type="term" value="P:intracellular protein transport"/>
    <property type="evidence" value="ECO:0007669"/>
    <property type="project" value="InterPro"/>
</dbReference>
<dbReference type="GO" id="GO:0090522">
    <property type="term" value="P:vesicle tethering involved in exocytosis"/>
    <property type="evidence" value="ECO:0007669"/>
    <property type="project" value="InterPro"/>
</dbReference>
<accession>A0A7R9C9F5</accession>
<evidence type="ECO:0000256" key="3">
    <source>
        <dbReference type="ARBA" id="ARBA00017511"/>
    </source>
</evidence>
<evidence type="ECO:0000259" key="9">
    <source>
        <dbReference type="Pfam" id="PF04091"/>
    </source>
</evidence>
<evidence type="ECO:0000256" key="4">
    <source>
        <dbReference type="ARBA" id="ARBA00022448"/>
    </source>
</evidence>
<feature type="coiled-coil region" evidence="8">
    <location>
        <begin position="1005"/>
        <end position="1032"/>
    </location>
</feature>
<dbReference type="InterPro" id="IPR048359">
    <property type="entry name" value="EXOC6_Sec15_N"/>
</dbReference>
<dbReference type="InterPro" id="IPR007225">
    <property type="entry name" value="EXOC6/Sec15"/>
</dbReference>
<proteinExistence type="inferred from homology"/>
<name>A0A7R9C9F5_TIMCR</name>
<feature type="domain" description="Exocyst complex component EXOC6/Sec15 N-terminal" evidence="10">
    <location>
        <begin position="313"/>
        <end position="482"/>
    </location>
</feature>
<keyword evidence="5" id="KW-0268">Exocytosis</keyword>
<sequence length="1065" mass="121041">MLPSSLLSSEPSLPLSVSHASDSGVGIMAGNNLSIPVRLVGHGQGVLADCDELSTCSNALQCCDTEPCVGHLHPSSTGSSLASHLTPLKRINYLPNQGKVLNAPQVKVDKRKEREGTVCSEQLCATLNGALFECSSVSRNLEREGTRWSDSFSFFLTISDSSLFTESIPNLILPVNLMLRAAKKRGGCKRWVSRRTLMSLLDETVDLEKPPPVHLTEIQTSISPSSAVELNTTSALANYVTEAESYCSLMFMSVGVTALGNSCWCVIRIEGSRGAGRLSVILNYYMSLDRPPVPKFGSLAIYDGDEHQKFMERLDSRIKSHDKDIERMCNYHYQGFIDSIRELLQVRSQAKSLNSEVVQLDEELQASAASVVVKGEELVQARRVESNIAAAIENLSLCLPVLTTYAKLQKQMKEKRYYPALKTLEQLEHLYLPRVANYRFSHQMKENIPKLRENIKEASMSDLKDFLENIRKFSPKIGEVAMRHVSIFGEALNNQVTYDAEEDLSAQDLIDFSPVYRCLHIYSVLGSRETFETYYRKQRKKQARLVLQPPTNMHETIAGYRAYIHGIVGFFVVEDHVLNTGNGLVNRTYLDEVWNMALSKIVNALRTHSAYCTDATLMLKIKNLIMLFNTTLRNYGYSVNQLFDLLHEIREHYNEVLMQRWVQVFREILDEESYLPIQVSSQAEYDNVLETFPFHDQALEQLSFPKRFPFSPLVPKIYQQVKEFIYACLKFSEDLNLSQGEVDDMIRKSTNLLLSRSFSGCLSYLFRKPSLALLQVIQIIIDTGYLEEATVYLEEFVSNITGAPKEGHMSGRSQGQSCMFRVARDDAERQICDKLKRKLDEFLELENYDWLLVEPRGHASSFITDLIAFLQSIFLSFTNLPPEVAQEACKSACEHIAKSVLNFMLSDDVKQISMGALQQINLDTIQCEQFAASEPVPGLQEGVLLQYFADLRQLLDLFMTWDWPTYFHDYGQDNSKYQQVYPNTAIILLEKLREADKKTVFSVLKKSERDKKKLLETVLKQLRQLAQTAQQSDTNLIYCFMPLKKNISTAFSQKIRTIIDNIYQE</sequence>
<evidence type="ECO:0000313" key="11">
    <source>
        <dbReference type="EMBL" id="CAD7392521.1"/>
    </source>
</evidence>
<dbReference type="GO" id="GO:0016020">
    <property type="term" value="C:membrane"/>
    <property type="evidence" value="ECO:0007669"/>
    <property type="project" value="TreeGrafter"/>
</dbReference>
<dbReference type="AlphaFoldDB" id="A0A7R9C9F5"/>
<keyword evidence="4" id="KW-0813">Transport</keyword>
<evidence type="ECO:0000256" key="8">
    <source>
        <dbReference type="SAM" id="Coils"/>
    </source>
</evidence>
<dbReference type="Pfam" id="PF20651">
    <property type="entry name" value="EXOC6_Sec15_N"/>
    <property type="match status" value="1"/>
</dbReference>
<comment type="function">
    <text evidence="1">Component of the exocyst complex involved in the docking of exocytic vesicles with fusion sites on the plasma membrane.</text>
</comment>
<evidence type="ECO:0000259" key="10">
    <source>
        <dbReference type="Pfam" id="PF20651"/>
    </source>
</evidence>
<evidence type="ECO:0000256" key="5">
    <source>
        <dbReference type="ARBA" id="ARBA00022483"/>
    </source>
</evidence>
<evidence type="ECO:0000256" key="7">
    <source>
        <dbReference type="ARBA" id="ARBA00082980"/>
    </source>
</evidence>
<evidence type="ECO:0000256" key="2">
    <source>
        <dbReference type="ARBA" id="ARBA00007944"/>
    </source>
</evidence>